<dbReference type="OrthoDB" id="5653347at2"/>
<protein>
    <submittedName>
        <fullName evidence="1">Uncharacterized protein</fullName>
    </submittedName>
</protein>
<reference evidence="1 2" key="1">
    <citation type="submission" date="2018-06" db="EMBL/GenBank/DDBJ databases">
        <authorList>
            <consortium name="Pathogen Informatics"/>
            <person name="Doyle S."/>
        </authorList>
    </citation>
    <scope>NUCLEOTIDE SEQUENCE [LARGE SCALE GENOMIC DNA]</scope>
    <source>
        <strain evidence="1 2">NCTC13315</strain>
    </source>
</reference>
<accession>A0A378HZC1</accession>
<keyword evidence="2" id="KW-1185">Reference proteome</keyword>
<gene>
    <name evidence="1" type="ORF">NCTC13315_00807</name>
</gene>
<organism evidence="1 2">
    <name type="scientific">Legionella beliardensis</name>
    <dbReference type="NCBI Taxonomy" id="91822"/>
    <lineage>
        <taxon>Bacteria</taxon>
        <taxon>Pseudomonadati</taxon>
        <taxon>Pseudomonadota</taxon>
        <taxon>Gammaproteobacteria</taxon>
        <taxon>Legionellales</taxon>
        <taxon>Legionellaceae</taxon>
        <taxon>Legionella</taxon>
    </lineage>
</organism>
<evidence type="ECO:0000313" key="1">
    <source>
        <dbReference type="EMBL" id="STX28279.1"/>
    </source>
</evidence>
<sequence length="206" mass="24450">MVKSLFNSWVIHVKQLYPDYLFQAEDEVLVDDLVIALAKGLELIWRNKSKTKQTMCDLSVDSVLIAASTALNSHWYQEYVFKHTHHYKELYFLKTIIQYLKIDAIAVKKIETLYKYMMSKERAIVEEACTKHEKIIDLNQFKKSKQTDSSFKQNMVDYLESIYFEKNFHIFGEILKNKYTIVLADFFTADEVKQLFEYVNQNFLAH</sequence>
<evidence type="ECO:0000313" key="2">
    <source>
        <dbReference type="Proteomes" id="UP000254968"/>
    </source>
</evidence>
<proteinExistence type="predicted"/>
<dbReference type="AlphaFoldDB" id="A0A378HZC1"/>
<name>A0A378HZC1_9GAMM</name>
<dbReference type="Proteomes" id="UP000254968">
    <property type="component" value="Unassembled WGS sequence"/>
</dbReference>
<dbReference type="EMBL" id="UGNV01000001">
    <property type="protein sequence ID" value="STX28279.1"/>
    <property type="molecule type" value="Genomic_DNA"/>
</dbReference>
<dbReference type="RefSeq" id="WP_115302040.1">
    <property type="nucleotide sequence ID" value="NZ_CAAAHO010000001.1"/>
</dbReference>